<comment type="catalytic activity">
    <reaction evidence="5 6">
        <text>holo-[ACP] + malonyl-CoA = malonyl-[ACP] + CoA</text>
        <dbReference type="Rhea" id="RHEA:41792"/>
        <dbReference type="Rhea" id="RHEA-COMP:9623"/>
        <dbReference type="Rhea" id="RHEA-COMP:9685"/>
        <dbReference type="ChEBI" id="CHEBI:57287"/>
        <dbReference type="ChEBI" id="CHEBI:57384"/>
        <dbReference type="ChEBI" id="CHEBI:64479"/>
        <dbReference type="ChEBI" id="CHEBI:78449"/>
        <dbReference type="EC" id="2.3.1.39"/>
    </reaction>
</comment>
<accession>E8LI82</accession>
<keyword evidence="10" id="KW-1185">Reference proteome</keyword>
<dbReference type="EMBL" id="AEVO01000016">
    <property type="protein sequence ID" value="EFY07765.1"/>
    <property type="molecule type" value="Genomic_DNA"/>
</dbReference>
<dbReference type="PANTHER" id="PTHR42681:SF1">
    <property type="entry name" value="MALONYL-COA-ACYL CARRIER PROTEIN TRANSACYLASE, MITOCHONDRIAL"/>
    <property type="match status" value="1"/>
</dbReference>
<gene>
    <name evidence="9" type="primary">fabD</name>
    <name evidence="9" type="ORF">HMPREF9444_00397</name>
</gene>
<dbReference type="InterPro" id="IPR050858">
    <property type="entry name" value="Mal-CoA-ACP_Trans/PKS_FabD"/>
</dbReference>
<dbReference type="Gene3D" id="3.30.70.250">
    <property type="entry name" value="Malonyl-CoA ACP transacylase, ACP-binding"/>
    <property type="match status" value="1"/>
</dbReference>
<evidence type="ECO:0000256" key="1">
    <source>
        <dbReference type="ARBA" id="ARBA00013258"/>
    </source>
</evidence>
<protein>
    <recommendedName>
        <fullName evidence="2 6">Malonyl CoA-acyl carrier protein transacylase</fullName>
        <ecNumber evidence="1 6">2.3.1.39</ecNumber>
    </recommendedName>
</protein>
<dbReference type="InterPro" id="IPR014043">
    <property type="entry name" value="Acyl_transferase_dom"/>
</dbReference>
<evidence type="ECO:0000256" key="5">
    <source>
        <dbReference type="ARBA" id="ARBA00048462"/>
    </source>
</evidence>
<dbReference type="Gene3D" id="3.40.366.10">
    <property type="entry name" value="Malonyl-Coenzyme A Acyl Carrier Protein, domain 2"/>
    <property type="match status" value="1"/>
</dbReference>
<dbReference type="eggNOG" id="COG0331">
    <property type="taxonomic scope" value="Bacteria"/>
</dbReference>
<dbReference type="InterPro" id="IPR024925">
    <property type="entry name" value="Malonyl_CoA-ACP_transAc"/>
</dbReference>
<keyword evidence="3 6" id="KW-0808">Transferase</keyword>
<dbReference type="EC" id="2.3.1.39" evidence="1 6"/>
<dbReference type="GO" id="GO:0006633">
    <property type="term" value="P:fatty acid biosynthetic process"/>
    <property type="evidence" value="ECO:0007669"/>
    <property type="project" value="TreeGrafter"/>
</dbReference>
<dbReference type="NCBIfam" id="TIGR00128">
    <property type="entry name" value="fabD"/>
    <property type="match status" value="1"/>
</dbReference>
<dbReference type="SUPFAM" id="SSF52151">
    <property type="entry name" value="FabD/lysophospholipase-like"/>
    <property type="match status" value="1"/>
</dbReference>
<feature type="active site" evidence="7">
    <location>
        <position position="91"/>
    </location>
</feature>
<dbReference type="GO" id="GO:0004314">
    <property type="term" value="F:[acyl-carrier-protein] S-malonyltransferase activity"/>
    <property type="evidence" value="ECO:0007669"/>
    <property type="project" value="UniProtKB-EC"/>
</dbReference>
<dbReference type="OrthoDB" id="9808564at2"/>
<feature type="active site" evidence="7">
    <location>
        <position position="201"/>
    </location>
</feature>
<dbReference type="Proteomes" id="UP000018458">
    <property type="component" value="Unassembled WGS sequence"/>
</dbReference>
<feature type="domain" description="Malonyl-CoA:ACP transacylase (MAT)" evidence="8">
    <location>
        <begin position="7"/>
        <end position="288"/>
    </location>
</feature>
<proteinExistence type="inferred from homology"/>
<evidence type="ECO:0000313" key="10">
    <source>
        <dbReference type="Proteomes" id="UP000018458"/>
    </source>
</evidence>
<reference evidence="9 10" key="1">
    <citation type="submission" date="2011-01" db="EMBL/GenBank/DDBJ databases">
        <authorList>
            <person name="Weinstock G."/>
            <person name="Sodergren E."/>
            <person name="Clifton S."/>
            <person name="Fulton L."/>
            <person name="Fulton B."/>
            <person name="Courtney L."/>
            <person name="Fronick C."/>
            <person name="Harrison M."/>
            <person name="Strong C."/>
            <person name="Farmer C."/>
            <person name="Delahaunty K."/>
            <person name="Markovic C."/>
            <person name="Hall O."/>
            <person name="Minx P."/>
            <person name="Tomlinson C."/>
            <person name="Mitreva M."/>
            <person name="Hou S."/>
            <person name="Chen J."/>
            <person name="Wollam A."/>
            <person name="Pepin K.H."/>
            <person name="Johnson M."/>
            <person name="Bhonagiri V."/>
            <person name="Zhang X."/>
            <person name="Suruliraj S."/>
            <person name="Warren W."/>
            <person name="Chinwalla A."/>
            <person name="Mardis E.R."/>
            <person name="Wilson R.K."/>
        </authorList>
    </citation>
    <scope>NUCLEOTIDE SEQUENCE [LARGE SCALE GENOMIC DNA]</scope>
    <source>
        <strain evidence="10">DSM 22608 / JCM 16073 / KCTC 15190 / YIT 12066</strain>
    </source>
</reference>
<dbReference type="STRING" id="762983.HMPREF9444_00397"/>
<dbReference type="RefSeq" id="WP_009142620.1">
    <property type="nucleotide sequence ID" value="NZ_GL830954.1"/>
</dbReference>
<dbReference type="InterPro" id="IPR016036">
    <property type="entry name" value="Malonyl_transacylase_ACP-bd"/>
</dbReference>
<dbReference type="AlphaFoldDB" id="E8LI82"/>
<dbReference type="InterPro" id="IPR004410">
    <property type="entry name" value="Malonyl_CoA-ACP_transAc_FabD"/>
</dbReference>
<dbReference type="SMART" id="SM00827">
    <property type="entry name" value="PKS_AT"/>
    <property type="match status" value="1"/>
</dbReference>
<evidence type="ECO:0000256" key="4">
    <source>
        <dbReference type="ARBA" id="ARBA00023315"/>
    </source>
</evidence>
<dbReference type="InterPro" id="IPR016035">
    <property type="entry name" value="Acyl_Trfase/lysoPLipase"/>
</dbReference>
<sequence length="311" mass="32623">MKKFAVVFPGQGSQSVGMFASFIEDPEVKRTYEEANDALSYDLKKISLEGPAEELNKTEVTQPAILAASVAALRALKSRIDAVPAAVAGHSLGEYSALVAAGALDFADALRLVRLRGQAMQAAVPQGKGAMAAVLGLADEVVIDGCKAVSQDGDAVWAANFNTPGQVVISGAKEAVDRAAKFFAENGAKRVVPLAVSAPSHCPMMQSAADKLKEALSSITLKDAAIPVYCNAYAKPLTAKDEIVKALILQLVGPVRWVECVKAMQSDGVSALIECGPGKVLCGLNRKIDKSLDLANICDEDSLNKAIELIK</sequence>
<dbReference type="PANTHER" id="PTHR42681">
    <property type="entry name" value="MALONYL-COA-ACYL CARRIER PROTEIN TRANSACYLASE, MITOCHONDRIAL"/>
    <property type="match status" value="1"/>
</dbReference>
<dbReference type="PIRSF" id="PIRSF000446">
    <property type="entry name" value="Mct"/>
    <property type="match status" value="1"/>
</dbReference>
<dbReference type="GO" id="GO:0005829">
    <property type="term" value="C:cytosol"/>
    <property type="evidence" value="ECO:0007669"/>
    <property type="project" value="TreeGrafter"/>
</dbReference>
<comment type="caution">
    <text evidence="9">The sequence shown here is derived from an EMBL/GenBank/DDBJ whole genome shotgun (WGS) entry which is preliminary data.</text>
</comment>
<organism evidence="9 10">
    <name type="scientific">Succinatimonas hippei (strain DSM 22608 / JCM 16073 / KCTC 15190 / YIT 12066)</name>
    <dbReference type="NCBI Taxonomy" id="762983"/>
    <lineage>
        <taxon>Bacteria</taxon>
        <taxon>Pseudomonadati</taxon>
        <taxon>Pseudomonadota</taxon>
        <taxon>Gammaproteobacteria</taxon>
        <taxon>Aeromonadales</taxon>
        <taxon>Succinivibrionaceae</taxon>
        <taxon>Succinatimonas</taxon>
    </lineage>
</organism>
<evidence type="ECO:0000256" key="7">
    <source>
        <dbReference type="PIRSR" id="PIRSR000446-1"/>
    </source>
</evidence>
<dbReference type="InterPro" id="IPR001227">
    <property type="entry name" value="Ac_transferase_dom_sf"/>
</dbReference>
<dbReference type="SUPFAM" id="SSF55048">
    <property type="entry name" value="Probable ACP-binding domain of malonyl-CoA ACP transacylase"/>
    <property type="match status" value="1"/>
</dbReference>
<evidence type="ECO:0000256" key="3">
    <source>
        <dbReference type="ARBA" id="ARBA00022679"/>
    </source>
</evidence>
<evidence type="ECO:0000256" key="6">
    <source>
        <dbReference type="PIRNR" id="PIRNR000446"/>
    </source>
</evidence>
<evidence type="ECO:0000259" key="8">
    <source>
        <dbReference type="SMART" id="SM00827"/>
    </source>
</evidence>
<comment type="similarity">
    <text evidence="6">Belongs to the fabD family.</text>
</comment>
<dbReference type="FunFam" id="3.30.70.250:FF:000001">
    <property type="entry name" value="Malonyl CoA-acyl carrier protein transacylase"/>
    <property type="match status" value="1"/>
</dbReference>
<dbReference type="Pfam" id="PF00698">
    <property type="entry name" value="Acyl_transf_1"/>
    <property type="match status" value="1"/>
</dbReference>
<keyword evidence="4 6" id="KW-0012">Acyltransferase</keyword>
<name>E8LI82_SUCHY</name>
<evidence type="ECO:0000256" key="2">
    <source>
        <dbReference type="ARBA" id="ARBA00018953"/>
    </source>
</evidence>
<evidence type="ECO:0000313" key="9">
    <source>
        <dbReference type="EMBL" id="EFY07765.1"/>
    </source>
</evidence>
<dbReference type="HOGENOM" id="CLU_030558_0_1_6"/>